<dbReference type="Gene3D" id="3.40.720.10">
    <property type="entry name" value="Alkaline Phosphatase, subunit A"/>
    <property type="match status" value="1"/>
</dbReference>
<comment type="similarity">
    <text evidence="1">Belongs to the sulfatase family.</text>
</comment>
<dbReference type="CDD" id="cd16150">
    <property type="entry name" value="sulfatase_like"/>
    <property type="match status" value="1"/>
</dbReference>
<dbReference type="AlphaFoldDB" id="A0A7Y6EYZ6"/>
<dbReference type="GO" id="GO:0046872">
    <property type="term" value="F:metal ion binding"/>
    <property type="evidence" value="ECO:0007669"/>
    <property type="project" value="UniProtKB-KW"/>
</dbReference>
<keyword evidence="6" id="KW-0808">Transferase</keyword>
<gene>
    <name evidence="6" type="ORF">HP552_28210</name>
</gene>
<keyword evidence="2" id="KW-0479">Metal-binding</keyword>
<evidence type="ECO:0000313" key="7">
    <source>
        <dbReference type="Proteomes" id="UP000526125"/>
    </source>
</evidence>
<evidence type="ECO:0000256" key="4">
    <source>
        <dbReference type="SAM" id="MobiDB-lite"/>
    </source>
</evidence>
<feature type="domain" description="Sulfatase N-terminal" evidence="5">
    <location>
        <begin position="8"/>
        <end position="351"/>
    </location>
</feature>
<keyword evidence="7" id="KW-1185">Reference proteome</keyword>
<dbReference type="InterPro" id="IPR000917">
    <property type="entry name" value="Sulfatase_N"/>
</dbReference>
<feature type="region of interest" description="Disordered" evidence="4">
    <location>
        <begin position="399"/>
        <end position="419"/>
    </location>
</feature>
<evidence type="ECO:0000259" key="5">
    <source>
        <dbReference type="Pfam" id="PF00884"/>
    </source>
</evidence>
<name>A0A7Y6EYZ6_9BACL</name>
<comment type="caution">
    <text evidence="6">The sequence shown here is derived from an EMBL/GenBank/DDBJ whole genome shotgun (WGS) entry which is preliminary data.</text>
</comment>
<dbReference type="Proteomes" id="UP000526125">
    <property type="component" value="Unassembled WGS sequence"/>
</dbReference>
<evidence type="ECO:0000256" key="2">
    <source>
        <dbReference type="ARBA" id="ARBA00022723"/>
    </source>
</evidence>
<organism evidence="6 7">
    <name type="scientific">Paenibacillus xylanilyticus</name>
    <dbReference type="NCBI Taxonomy" id="248903"/>
    <lineage>
        <taxon>Bacteria</taxon>
        <taxon>Bacillati</taxon>
        <taxon>Bacillota</taxon>
        <taxon>Bacilli</taxon>
        <taxon>Bacillales</taxon>
        <taxon>Paenibacillaceae</taxon>
        <taxon>Paenibacillus</taxon>
    </lineage>
</organism>
<sequence length="490" mass="56385">MTAKVKRPHIILFNPDQWRGDVLGHLGNPAARTPNLDQFVAEDAVSFSRAFCQNPVCTPSRCSFMTGWYPHVRGHRTMYHLLKPDEPMLLQKLKEAGYFVWWGGKNDLIDPESGYDDYCDVKHVPPDSTARMFGPDWKRGEPHEDTFYSFYVGNIEKGDGEVHYPDSDWAHIHGAIDLIRDAPSDQPICIYLPILYPHPPYAVEEPWYSLINRSLLPPRVAEPSWGGKPSMLTGLRDKMQLHGWTEQRWDELRATYYGMCARVDKQFGLLVQALKDAGIYEDTAIFFFSDHGDFTGDYGLVEKTQNTFEDCLTRVPFIVKPPAGEPLRPGISDAMIELIDLCATVYDYADIDEGYTHFGRSLRGVIGGQLTEHRDAVFSEGGRLRDELHCNESTPFNEDRNSLYWPRGETQRSEGPEHTKATMIRTKRYKYVRRYDELDELYDLVLDPGETYNRINDPSLAQELLKLKERMLDFYQGTCDVVPHQRAQRE</sequence>
<dbReference type="InterPro" id="IPR017850">
    <property type="entry name" value="Alkaline_phosphatase_core_sf"/>
</dbReference>
<evidence type="ECO:0000256" key="3">
    <source>
        <dbReference type="ARBA" id="ARBA00022801"/>
    </source>
</evidence>
<dbReference type="Pfam" id="PF00884">
    <property type="entry name" value="Sulfatase"/>
    <property type="match status" value="1"/>
</dbReference>
<dbReference type="InterPro" id="IPR024607">
    <property type="entry name" value="Sulfatase_CS"/>
</dbReference>
<dbReference type="RefSeq" id="WP_175398673.1">
    <property type="nucleotide sequence ID" value="NZ_JABMCB010000202.1"/>
</dbReference>
<dbReference type="PANTHER" id="PTHR45953">
    <property type="entry name" value="IDURONATE 2-SULFATASE"/>
    <property type="match status" value="1"/>
</dbReference>
<proteinExistence type="inferred from homology"/>
<dbReference type="GO" id="GO:0016740">
    <property type="term" value="F:transferase activity"/>
    <property type="evidence" value="ECO:0007669"/>
    <property type="project" value="UniProtKB-KW"/>
</dbReference>
<protein>
    <submittedName>
        <fullName evidence="6">Sulfatase-like hydrolase/transferase</fullName>
    </submittedName>
</protein>
<dbReference type="EMBL" id="JABMCB010000202">
    <property type="protein sequence ID" value="NUU79090.1"/>
    <property type="molecule type" value="Genomic_DNA"/>
</dbReference>
<dbReference type="GO" id="GO:0005737">
    <property type="term" value="C:cytoplasm"/>
    <property type="evidence" value="ECO:0007669"/>
    <property type="project" value="TreeGrafter"/>
</dbReference>
<evidence type="ECO:0000256" key="1">
    <source>
        <dbReference type="ARBA" id="ARBA00008779"/>
    </source>
</evidence>
<dbReference type="GO" id="GO:0004423">
    <property type="term" value="F:iduronate-2-sulfatase activity"/>
    <property type="evidence" value="ECO:0007669"/>
    <property type="project" value="TreeGrafter"/>
</dbReference>
<keyword evidence="3 6" id="KW-0378">Hydrolase</keyword>
<dbReference type="PROSITE" id="PS00523">
    <property type="entry name" value="SULFATASE_1"/>
    <property type="match status" value="1"/>
</dbReference>
<evidence type="ECO:0000313" key="6">
    <source>
        <dbReference type="EMBL" id="NUU79090.1"/>
    </source>
</evidence>
<reference evidence="6 7" key="1">
    <citation type="submission" date="2020-05" db="EMBL/GenBank/DDBJ databases">
        <title>Genome Sequencing of Type Strains.</title>
        <authorList>
            <person name="Lemaire J.F."/>
            <person name="Inderbitzin P."/>
            <person name="Gregorio O.A."/>
            <person name="Collins S.B."/>
            <person name="Wespe N."/>
            <person name="Knight-Connoni V."/>
        </authorList>
    </citation>
    <scope>NUCLEOTIDE SEQUENCE [LARGE SCALE GENOMIC DNA]</scope>
    <source>
        <strain evidence="6 7">LMG 21957</strain>
    </source>
</reference>
<dbReference type="PANTHER" id="PTHR45953:SF1">
    <property type="entry name" value="IDURONATE 2-SULFATASE"/>
    <property type="match status" value="1"/>
</dbReference>
<accession>A0A7Y6EYZ6</accession>
<feature type="compositionally biased region" description="Basic and acidic residues" evidence="4">
    <location>
        <begin position="409"/>
        <end position="419"/>
    </location>
</feature>
<dbReference type="SUPFAM" id="SSF53649">
    <property type="entry name" value="Alkaline phosphatase-like"/>
    <property type="match status" value="1"/>
</dbReference>